<dbReference type="SUPFAM" id="SSF53448">
    <property type="entry name" value="Nucleotide-diphospho-sugar transferases"/>
    <property type="match status" value="1"/>
</dbReference>
<gene>
    <name evidence="1" type="ORF">CLV88_109113</name>
</gene>
<evidence type="ECO:0008006" key="3">
    <source>
        <dbReference type="Google" id="ProtNLM"/>
    </source>
</evidence>
<comment type="caution">
    <text evidence="1">The sequence shown here is derived from an EMBL/GenBank/DDBJ whole genome shotgun (WGS) entry which is preliminary data.</text>
</comment>
<keyword evidence="2" id="KW-1185">Reference proteome</keyword>
<dbReference type="EMBL" id="PYGJ01000009">
    <property type="protein sequence ID" value="PSL18728.1"/>
    <property type="molecule type" value="Genomic_DNA"/>
</dbReference>
<accession>A0A2P8FAK6</accession>
<protein>
    <recommendedName>
        <fullName evidence="3">Glycosyl transferase family 2</fullName>
    </recommendedName>
</protein>
<reference evidence="1 2" key="1">
    <citation type="submission" date="2018-03" db="EMBL/GenBank/DDBJ databases">
        <title>Genomic Encyclopedia of Archaeal and Bacterial Type Strains, Phase II (KMG-II): from individual species to whole genera.</title>
        <authorList>
            <person name="Goeker M."/>
        </authorList>
    </citation>
    <scope>NUCLEOTIDE SEQUENCE [LARGE SCALE GENOMIC DNA]</scope>
    <source>
        <strain evidence="1 2">DSM 100673</strain>
    </source>
</reference>
<dbReference type="Proteomes" id="UP000240418">
    <property type="component" value="Unassembled WGS sequence"/>
</dbReference>
<dbReference type="CDD" id="cd00761">
    <property type="entry name" value="Glyco_tranf_GTA_type"/>
    <property type="match status" value="1"/>
</dbReference>
<evidence type="ECO:0000313" key="2">
    <source>
        <dbReference type="Proteomes" id="UP000240418"/>
    </source>
</evidence>
<dbReference type="RefSeq" id="WP_106609093.1">
    <property type="nucleotide sequence ID" value="NZ_PYGJ01000009.1"/>
</dbReference>
<evidence type="ECO:0000313" key="1">
    <source>
        <dbReference type="EMBL" id="PSL18728.1"/>
    </source>
</evidence>
<name>A0A2P8FAK6_9RHOB</name>
<sequence>MIYLALAMLAVLVTLVAAIWLHHLFEGERLVSDLLRERRLSRKTLRGLDQAWKAADKTDLVVSLTTIPSRITLIETVLKGLLDQSRPPKKIFLNVPDHSLREDVSYDIPSHLKDLASVEIVRGPDHGPATKLIPTALNAGPDQWIVAVDDDRIYPHDFIAIFEAATQTHSDTALTMAGWVVPEDLTDRPTTWLSNLRESPPAPIRGHRQSGLRPVDIFMGVFGYAVRPRFFDLSVLADLSDTPRAAFLADDVRTSALCKAPRHVIPCRSLSFLPKANALHYKLTALANLNRGNGALEDRNNTKAIRHFANRWHVGGAKQR</sequence>
<proteinExistence type="predicted"/>
<organism evidence="1 2">
    <name type="scientific">Shimia abyssi</name>
    <dbReference type="NCBI Taxonomy" id="1662395"/>
    <lineage>
        <taxon>Bacteria</taxon>
        <taxon>Pseudomonadati</taxon>
        <taxon>Pseudomonadota</taxon>
        <taxon>Alphaproteobacteria</taxon>
        <taxon>Rhodobacterales</taxon>
        <taxon>Roseobacteraceae</taxon>
    </lineage>
</organism>
<dbReference type="AlphaFoldDB" id="A0A2P8FAK6"/>
<dbReference type="OrthoDB" id="5465469at2"/>
<dbReference type="InterPro" id="IPR029044">
    <property type="entry name" value="Nucleotide-diphossugar_trans"/>
</dbReference>